<accession>A0ABM8GVG7</accession>
<keyword evidence="2" id="KW-0378">Hydrolase</keyword>
<dbReference type="GO" id="GO:0004519">
    <property type="term" value="F:endonuclease activity"/>
    <property type="evidence" value="ECO:0007669"/>
    <property type="project" value="UniProtKB-KW"/>
</dbReference>
<keyword evidence="3" id="KW-1185">Reference proteome</keyword>
<dbReference type="SMART" id="SM00507">
    <property type="entry name" value="HNHc"/>
    <property type="match status" value="1"/>
</dbReference>
<dbReference type="Gene3D" id="1.10.30.50">
    <property type="match status" value="1"/>
</dbReference>
<proteinExistence type="predicted"/>
<evidence type="ECO:0000313" key="3">
    <source>
        <dbReference type="Proteomes" id="UP001321486"/>
    </source>
</evidence>
<dbReference type="InterPro" id="IPR052892">
    <property type="entry name" value="NA-targeting_endonuclease"/>
</dbReference>
<keyword evidence="2" id="KW-0540">Nuclease</keyword>
<dbReference type="PANTHER" id="PTHR33877">
    <property type="entry name" value="SLL1193 PROTEIN"/>
    <property type="match status" value="1"/>
</dbReference>
<dbReference type="InterPro" id="IPR002711">
    <property type="entry name" value="HNH"/>
</dbReference>
<dbReference type="RefSeq" id="WP_286347311.1">
    <property type="nucleotide sequence ID" value="NZ_AP027733.1"/>
</dbReference>
<organism evidence="2 3">
    <name type="scientific">Frondihabitans sucicola</name>
    <dbReference type="NCBI Taxonomy" id="1268041"/>
    <lineage>
        <taxon>Bacteria</taxon>
        <taxon>Bacillati</taxon>
        <taxon>Actinomycetota</taxon>
        <taxon>Actinomycetes</taxon>
        <taxon>Micrococcales</taxon>
        <taxon>Microbacteriaceae</taxon>
        <taxon>Frondihabitans</taxon>
    </lineage>
</organism>
<dbReference type="CDD" id="cd00085">
    <property type="entry name" value="HNHc"/>
    <property type="match status" value="1"/>
</dbReference>
<geneLocation type="plasmid" evidence="2 3">
    <name>pNBRC108728a</name>
</geneLocation>
<keyword evidence="2" id="KW-0255">Endonuclease</keyword>
<reference evidence="3" key="1">
    <citation type="journal article" date="2019" name="Int. J. Syst. Evol. Microbiol.">
        <title>The Global Catalogue of Microorganisms (GCM) 10K type strain sequencing project: providing services to taxonomists for standard genome sequencing and annotation.</title>
        <authorList>
            <consortium name="The Broad Institute Genomics Platform"/>
            <consortium name="The Broad Institute Genome Sequencing Center for Infectious Disease"/>
            <person name="Wu L."/>
            <person name="Ma J."/>
        </authorList>
    </citation>
    <scope>NUCLEOTIDE SEQUENCE [LARGE SCALE GENOMIC DNA]</scope>
    <source>
        <strain evidence="3">NBRC 108728</strain>
    </source>
</reference>
<sequence length="167" mass="18184">MSPVLVLNPADEPVGVVPIPRAVTYLLRNKATLVEEVDGATLHAAGFETPLPRVVRLVRYVYLPHMNEPQAWSRKALLIRDRYTCGYCGGFGNTVDHIVPTSRGGDPRSFINTVAACRACNGRKAALTPKEAGMRLLVTPRVPVGRESMRVVVEAFEKAHKGLLVAA</sequence>
<keyword evidence="2" id="KW-0614">Plasmid</keyword>
<evidence type="ECO:0000259" key="1">
    <source>
        <dbReference type="SMART" id="SM00507"/>
    </source>
</evidence>
<dbReference type="Pfam" id="PF01844">
    <property type="entry name" value="HNH"/>
    <property type="match status" value="1"/>
</dbReference>
<gene>
    <name evidence="2" type="ORF">GCM10025867_47030</name>
</gene>
<dbReference type="EMBL" id="AP027733">
    <property type="protein sequence ID" value="BDZ52462.1"/>
    <property type="molecule type" value="Genomic_DNA"/>
</dbReference>
<feature type="domain" description="HNH nuclease" evidence="1">
    <location>
        <begin position="72"/>
        <end position="122"/>
    </location>
</feature>
<protein>
    <submittedName>
        <fullName evidence="2">HNH endonuclease</fullName>
    </submittedName>
</protein>
<dbReference type="Proteomes" id="UP001321486">
    <property type="component" value="Plasmid pNBRC108728a"/>
</dbReference>
<evidence type="ECO:0000313" key="2">
    <source>
        <dbReference type="EMBL" id="BDZ52462.1"/>
    </source>
</evidence>
<dbReference type="InterPro" id="IPR003615">
    <property type="entry name" value="HNH_nuc"/>
</dbReference>
<dbReference type="PANTHER" id="PTHR33877:SF2">
    <property type="entry name" value="OS07G0170200 PROTEIN"/>
    <property type="match status" value="1"/>
</dbReference>
<name>A0ABM8GVG7_9MICO</name>